<evidence type="ECO:0000256" key="1">
    <source>
        <dbReference type="SAM" id="Phobius"/>
    </source>
</evidence>
<dbReference type="InterPro" id="IPR012902">
    <property type="entry name" value="N_methyl_site"/>
</dbReference>
<dbReference type="Proteomes" id="UP000717534">
    <property type="component" value="Unassembled WGS sequence"/>
</dbReference>
<evidence type="ECO:0000313" key="2">
    <source>
        <dbReference type="EMBL" id="MBN4068706.1"/>
    </source>
</evidence>
<gene>
    <name evidence="2" type="ORF">JYU06_04205</name>
</gene>
<protein>
    <submittedName>
        <fullName evidence="2">Prepilin-type N-terminal cleavage/methylation domain-containing protein</fullName>
    </submittedName>
</protein>
<reference evidence="2 3" key="1">
    <citation type="submission" date="2021-02" db="EMBL/GenBank/DDBJ databases">
        <title>Activity-based single-cell genomes from oceanic crustal fluid captures similar information to metagenomic and metatranscriptomic surveys with orders of magnitude less sampling.</title>
        <authorList>
            <person name="D'Angelo T.S."/>
            <person name="Orcutt B.N."/>
        </authorList>
    </citation>
    <scope>NUCLEOTIDE SEQUENCE [LARGE SCALE GENOMIC DNA]</scope>
    <source>
        <strain evidence="2">AH-315-G02</strain>
    </source>
</reference>
<dbReference type="NCBIfam" id="TIGR02532">
    <property type="entry name" value="IV_pilin_GFxxxE"/>
    <property type="match status" value="1"/>
</dbReference>
<organism evidence="2 3">
    <name type="scientific">Desulfotalea psychrophila</name>
    <dbReference type="NCBI Taxonomy" id="84980"/>
    <lineage>
        <taxon>Bacteria</taxon>
        <taxon>Pseudomonadati</taxon>
        <taxon>Thermodesulfobacteriota</taxon>
        <taxon>Desulfobulbia</taxon>
        <taxon>Desulfobulbales</taxon>
        <taxon>Desulfocapsaceae</taxon>
        <taxon>Desulfotalea</taxon>
    </lineage>
</organism>
<keyword evidence="3" id="KW-1185">Reference proteome</keyword>
<comment type="caution">
    <text evidence="2">The sequence shown here is derived from an EMBL/GenBank/DDBJ whole genome shotgun (WGS) entry which is preliminary data.</text>
</comment>
<proteinExistence type="predicted"/>
<feature type="transmembrane region" description="Helical" evidence="1">
    <location>
        <begin position="12"/>
        <end position="36"/>
    </location>
</feature>
<keyword evidence="1" id="KW-0812">Transmembrane</keyword>
<evidence type="ECO:0000313" key="3">
    <source>
        <dbReference type="Proteomes" id="UP000717534"/>
    </source>
</evidence>
<dbReference type="Pfam" id="PF07963">
    <property type="entry name" value="N_methyl"/>
    <property type="match status" value="1"/>
</dbReference>
<dbReference type="EMBL" id="JAFITO010000041">
    <property type="protein sequence ID" value="MBN4068706.1"/>
    <property type="molecule type" value="Genomic_DNA"/>
</dbReference>
<accession>A0ABS3AUC9</accession>
<keyword evidence="1" id="KW-1133">Transmembrane helix</keyword>
<sequence>MRVRLYCRAKEGFSLVEILIGVVVLSIAIMTLAAALRQAFQWQFRQGMYEEILITGSSIINEIVSDQIEKDVEQSQTEGGTLNGFSYTWTCNPFLADNNYEFSQDNPLNSGNTGFFRVVLQHCTLNISKNRMSREFEFYRTQYCCPINVNDVP</sequence>
<name>A0ABS3AUC9_9BACT</name>
<keyword evidence="1" id="KW-0472">Membrane</keyword>
<dbReference type="PROSITE" id="PS00409">
    <property type="entry name" value="PROKAR_NTER_METHYL"/>
    <property type="match status" value="1"/>
</dbReference>